<keyword evidence="4" id="KW-1185">Reference proteome</keyword>
<dbReference type="InterPro" id="IPR020904">
    <property type="entry name" value="Sc_DH/Rdtase_CS"/>
</dbReference>
<evidence type="ECO:0000313" key="4">
    <source>
        <dbReference type="Proteomes" id="UP001303046"/>
    </source>
</evidence>
<evidence type="ECO:0008006" key="5">
    <source>
        <dbReference type="Google" id="ProtNLM"/>
    </source>
</evidence>
<reference evidence="3 4" key="1">
    <citation type="submission" date="2023-08" db="EMBL/GenBank/DDBJ databases">
        <title>A Necator americanus chromosomal reference genome.</title>
        <authorList>
            <person name="Ilik V."/>
            <person name="Petrzelkova K.J."/>
            <person name="Pardy F."/>
            <person name="Fuh T."/>
            <person name="Niatou-Singa F.S."/>
            <person name="Gouil Q."/>
            <person name="Baker L."/>
            <person name="Ritchie M.E."/>
            <person name="Jex A.R."/>
            <person name="Gazzola D."/>
            <person name="Li H."/>
            <person name="Toshio Fujiwara R."/>
            <person name="Zhan B."/>
            <person name="Aroian R.V."/>
            <person name="Pafco B."/>
            <person name="Schwarz E.M."/>
        </authorList>
    </citation>
    <scope>NUCLEOTIDE SEQUENCE [LARGE SCALE GENOMIC DNA]</scope>
    <source>
        <strain evidence="3 4">Aroian</strain>
        <tissue evidence="3">Whole animal</tissue>
    </source>
</reference>
<proteinExistence type="predicted"/>
<dbReference type="Pfam" id="PF13561">
    <property type="entry name" value="adh_short_C2"/>
    <property type="match status" value="1"/>
</dbReference>
<feature type="transmembrane region" description="Helical" evidence="2">
    <location>
        <begin position="15"/>
        <end position="35"/>
    </location>
</feature>
<dbReference type="PROSITE" id="PS00061">
    <property type="entry name" value="ADH_SHORT"/>
    <property type="match status" value="1"/>
</dbReference>
<dbReference type="PANTHER" id="PTHR44115:SF4">
    <property type="entry name" value="OXIDOREDUCTASE"/>
    <property type="match status" value="1"/>
</dbReference>
<evidence type="ECO:0000313" key="3">
    <source>
        <dbReference type="EMBL" id="KAK6738583.1"/>
    </source>
</evidence>
<dbReference type="PRINTS" id="PR00081">
    <property type="entry name" value="GDHRDH"/>
</dbReference>
<keyword evidence="2" id="KW-0812">Transmembrane</keyword>
<gene>
    <name evidence="3" type="primary">Necator_chrII.g8392</name>
    <name evidence="3" type="ORF">RB195_020598</name>
</gene>
<keyword evidence="2" id="KW-0472">Membrane</keyword>
<dbReference type="Gene3D" id="3.40.50.720">
    <property type="entry name" value="NAD(P)-binding Rossmann-like Domain"/>
    <property type="match status" value="1"/>
</dbReference>
<dbReference type="EMBL" id="JAVFWL010000002">
    <property type="protein sequence ID" value="KAK6738583.1"/>
    <property type="molecule type" value="Genomic_DNA"/>
</dbReference>
<sequence>MSGRVEFSVNRYDIVAMYFGSSSGIGAATALLFAIEGARVTVTGRNERGVKETHDKIVEAGAPDDHVHCIIADLTVADDRQRIVEGTVAKWGHLDILVNNAGASITYGKQGFEANEDAYHKTMDINLNSVLQLTNLARPYLIESKGEIVNVSSISGLKFGNVLAPYYAISKAALDQLTRSLAIDLIEHDVRVNGVSPGIVKTNFMTNEGMTKEQSDKVYDFFGKEKSSCPRRKSGEPNEIANVIAFLADRRLSSFIIGQMIVADGGSANVSTSIRNRLNFINILFMKSY</sequence>
<dbReference type="InterPro" id="IPR002347">
    <property type="entry name" value="SDR_fam"/>
</dbReference>
<evidence type="ECO:0000256" key="2">
    <source>
        <dbReference type="SAM" id="Phobius"/>
    </source>
</evidence>
<dbReference type="PANTHER" id="PTHR44115">
    <property type="entry name" value="PROTEIN CBG09704"/>
    <property type="match status" value="1"/>
</dbReference>
<comment type="caution">
    <text evidence="3">The sequence shown here is derived from an EMBL/GenBank/DDBJ whole genome shotgun (WGS) entry which is preliminary data.</text>
</comment>
<accession>A0ABR1CJK6</accession>
<keyword evidence="2" id="KW-1133">Transmembrane helix</keyword>
<protein>
    <recommendedName>
        <fullName evidence="5">Oxidoreductase, short chain dehydrogenase/reductase family protein</fullName>
    </recommendedName>
</protein>
<dbReference type="InterPro" id="IPR036291">
    <property type="entry name" value="NAD(P)-bd_dom_sf"/>
</dbReference>
<evidence type="ECO:0000256" key="1">
    <source>
        <dbReference type="ARBA" id="ARBA00023002"/>
    </source>
</evidence>
<dbReference type="Proteomes" id="UP001303046">
    <property type="component" value="Unassembled WGS sequence"/>
</dbReference>
<name>A0ABR1CJK6_NECAM</name>
<keyword evidence="1" id="KW-0560">Oxidoreductase</keyword>
<organism evidence="3 4">
    <name type="scientific">Necator americanus</name>
    <name type="common">Human hookworm</name>
    <dbReference type="NCBI Taxonomy" id="51031"/>
    <lineage>
        <taxon>Eukaryota</taxon>
        <taxon>Metazoa</taxon>
        <taxon>Ecdysozoa</taxon>
        <taxon>Nematoda</taxon>
        <taxon>Chromadorea</taxon>
        <taxon>Rhabditida</taxon>
        <taxon>Rhabditina</taxon>
        <taxon>Rhabditomorpha</taxon>
        <taxon>Strongyloidea</taxon>
        <taxon>Ancylostomatidae</taxon>
        <taxon>Bunostominae</taxon>
        <taxon>Necator</taxon>
    </lineage>
</organism>
<dbReference type="SUPFAM" id="SSF51735">
    <property type="entry name" value="NAD(P)-binding Rossmann-fold domains"/>
    <property type="match status" value="1"/>
</dbReference>
<dbReference type="PRINTS" id="PR00080">
    <property type="entry name" value="SDRFAMILY"/>
</dbReference>